<dbReference type="Proteomes" id="UP000620104">
    <property type="component" value="Unassembled WGS sequence"/>
</dbReference>
<gene>
    <name evidence="1" type="ORF">NliqN6_2729</name>
</gene>
<evidence type="ECO:0000313" key="1">
    <source>
        <dbReference type="EMBL" id="GHJ86327.1"/>
    </source>
</evidence>
<comment type="caution">
    <text evidence="1">The sequence shown here is derived from an EMBL/GenBank/DDBJ whole genome shotgun (WGS) entry which is preliminary data.</text>
</comment>
<accession>A0A8H3TSD6</accession>
<dbReference type="EMBL" id="BLZA01000017">
    <property type="protein sequence ID" value="GHJ86327.1"/>
    <property type="molecule type" value="Genomic_DNA"/>
</dbReference>
<keyword evidence="2" id="KW-1185">Reference proteome</keyword>
<dbReference type="AlphaFoldDB" id="A0A8H3TSD6"/>
<name>A0A8H3TSD6_9TREE</name>
<reference evidence="1" key="1">
    <citation type="submission" date="2020-07" db="EMBL/GenBank/DDBJ databases">
        <title>Draft Genome Sequence of a Deep-Sea Yeast, Naganishia (Cryptococcus) liquefaciens strain N6.</title>
        <authorList>
            <person name="Han Y.W."/>
            <person name="Kajitani R."/>
            <person name="Morimoto H."/>
            <person name="Parhat M."/>
            <person name="Tsubouchi H."/>
            <person name="Bakenova O."/>
            <person name="Ogata M."/>
            <person name="Argunhan B."/>
            <person name="Aoki R."/>
            <person name="Kajiwara S."/>
            <person name="Itoh T."/>
            <person name="Iwasaki H."/>
        </authorList>
    </citation>
    <scope>NUCLEOTIDE SEQUENCE</scope>
    <source>
        <strain evidence="1">N6</strain>
    </source>
</reference>
<sequence>MVPDRLPSLTDPVPLHEWQVVEKWLQNDFFPIAIEIGLPALTDYLEDHAMAPDISVLNALGLKSLLDIVAEVSHQRNNVPAQDLLYSLANIVDGLWEYGGDADQRITRFAKLAEYIEDRLWQEEYGETMVGAERIPSADHAEGKEAKKLITRFFSVFRKSDSEPALQLFAKYRAMSRQSRTRW</sequence>
<organism evidence="1 2">
    <name type="scientific">Naganishia liquefaciens</name>
    <dbReference type="NCBI Taxonomy" id="104408"/>
    <lineage>
        <taxon>Eukaryota</taxon>
        <taxon>Fungi</taxon>
        <taxon>Dikarya</taxon>
        <taxon>Basidiomycota</taxon>
        <taxon>Agaricomycotina</taxon>
        <taxon>Tremellomycetes</taxon>
        <taxon>Filobasidiales</taxon>
        <taxon>Filobasidiaceae</taxon>
        <taxon>Naganishia</taxon>
    </lineage>
</organism>
<protein>
    <submittedName>
        <fullName evidence="1">Uncharacterized protein</fullName>
    </submittedName>
</protein>
<proteinExistence type="predicted"/>
<evidence type="ECO:0000313" key="2">
    <source>
        <dbReference type="Proteomes" id="UP000620104"/>
    </source>
</evidence>